<dbReference type="GO" id="GO:0052621">
    <property type="term" value="F:diguanylate cyclase activity"/>
    <property type="evidence" value="ECO:0007669"/>
    <property type="project" value="UniProtKB-EC"/>
</dbReference>
<keyword evidence="6" id="KW-1185">Reference proteome</keyword>
<dbReference type="InterPro" id="IPR000160">
    <property type="entry name" value="GGDEF_dom"/>
</dbReference>
<dbReference type="GO" id="GO:0043709">
    <property type="term" value="P:cell adhesion involved in single-species biofilm formation"/>
    <property type="evidence" value="ECO:0007669"/>
    <property type="project" value="TreeGrafter"/>
</dbReference>
<name>A0A4R6WYR7_9GAMM</name>
<sequence length="334" mass="37812">MSRSASKINQYFRQTIPTMVQNNVPITPPYYTLWFTYTTGDMPELCKRMDEIITQKGQCDRYTCDKLLDEFIVNAAEDRLAEMQNNINQVVKSIENSTESAMNDAEDLNQSLSKDIQIMADEASQNDTPSAHKMVSIARNFMDKTEAYRSQLEKQNAEIHALKQKIADTEKLMYLDGLTEINNRKKFNEDLSLFTASTEDTCLLLVDIDHFKPFNDEYGHLVGDKVIQTVAKTLEKSCRKNNGAQAYRFGGEEFALLIPNANITVATQFANEVRERISRISLTNKKTGQSIRSITTSLGVAQFRQGEPLEALVERADQCLYEAKSAGRNCVRPA</sequence>
<dbReference type="CDD" id="cd01949">
    <property type="entry name" value="GGDEF"/>
    <property type="match status" value="1"/>
</dbReference>
<dbReference type="FunFam" id="3.30.70.270:FF:000001">
    <property type="entry name" value="Diguanylate cyclase domain protein"/>
    <property type="match status" value="1"/>
</dbReference>
<dbReference type="PANTHER" id="PTHR45138:SF2">
    <property type="entry name" value="DIGUANYLATE CYCLASE VDCA"/>
    <property type="match status" value="1"/>
</dbReference>
<dbReference type="InterPro" id="IPR029787">
    <property type="entry name" value="Nucleotide_cyclase"/>
</dbReference>
<dbReference type="OrthoDB" id="9812260at2"/>
<evidence type="ECO:0000313" key="6">
    <source>
        <dbReference type="Proteomes" id="UP000295729"/>
    </source>
</evidence>
<dbReference type="SUPFAM" id="SSF55073">
    <property type="entry name" value="Nucleotide cyclase"/>
    <property type="match status" value="1"/>
</dbReference>
<feature type="coiled-coil region" evidence="3">
    <location>
        <begin position="73"/>
        <end position="172"/>
    </location>
</feature>
<comment type="caution">
    <text evidence="5">The sequence shown here is derived from an EMBL/GenBank/DDBJ whole genome shotgun (WGS) entry which is preliminary data.</text>
</comment>
<gene>
    <name evidence="5" type="ORF">C8D85_3316</name>
</gene>
<dbReference type="InterPro" id="IPR043128">
    <property type="entry name" value="Rev_trsase/Diguanyl_cyclase"/>
</dbReference>
<dbReference type="Pfam" id="PF00990">
    <property type="entry name" value="GGDEF"/>
    <property type="match status" value="1"/>
</dbReference>
<dbReference type="PANTHER" id="PTHR45138">
    <property type="entry name" value="REGULATORY COMPONENTS OF SENSORY TRANSDUCTION SYSTEM"/>
    <property type="match status" value="1"/>
</dbReference>
<reference evidence="5 6" key="1">
    <citation type="submission" date="2019-03" db="EMBL/GenBank/DDBJ databases">
        <title>Genomic Encyclopedia of Type Strains, Phase IV (KMG-IV): sequencing the most valuable type-strain genomes for metagenomic binning, comparative biology and taxonomic classification.</title>
        <authorList>
            <person name="Goeker M."/>
        </authorList>
    </citation>
    <scope>NUCLEOTIDE SEQUENCE [LARGE SCALE GENOMIC DNA]</scope>
    <source>
        <strain evidence="5 6">DSM 5604</strain>
    </source>
</reference>
<organism evidence="5 6">
    <name type="scientific">Marinomonas communis</name>
    <dbReference type="NCBI Taxonomy" id="28254"/>
    <lineage>
        <taxon>Bacteria</taxon>
        <taxon>Pseudomonadati</taxon>
        <taxon>Pseudomonadota</taxon>
        <taxon>Gammaproteobacteria</taxon>
        <taxon>Oceanospirillales</taxon>
        <taxon>Oceanospirillaceae</taxon>
        <taxon>Marinomonas</taxon>
    </lineage>
</organism>
<dbReference type="AlphaFoldDB" id="A0A4R6WYR7"/>
<evidence type="ECO:0000259" key="4">
    <source>
        <dbReference type="PROSITE" id="PS50887"/>
    </source>
</evidence>
<dbReference type="GO" id="GO:0005886">
    <property type="term" value="C:plasma membrane"/>
    <property type="evidence" value="ECO:0007669"/>
    <property type="project" value="TreeGrafter"/>
</dbReference>
<accession>A0A4R6WYR7</accession>
<dbReference type="InterPro" id="IPR050469">
    <property type="entry name" value="Diguanylate_Cyclase"/>
</dbReference>
<dbReference type="RefSeq" id="WP_133564817.1">
    <property type="nucleotide sequence ID" value="NZ_SNZA01000006.1"/>
</dbReference>
<feature type="domain" description="GGDEF" evidence="4">
    <location>
        <begin position="199"/>
        <end position="334"/>
    </location>
</feature>
<dbReference type="EMBL" id="SNZA01000006">
    <property type="protein sequence ID" value="TDR06384.1"/>
    <property type="molecule type" value="Genomic_DNA"/>
</dbReference>
<dbReference type="Proteomes" id="UP000295729">
    <property type="component" value="Unassembled WGS sequence"/>
</dbReference>
<protein>
    <recommendedName>
        <fullName evidence="2">diguanylate cyclase</fullName>
        <ecNumber evidence="2">2.7.7.65</ecNumber>
    </recommendedName>
</protein>
<evidence type="ECO:0000313" key="5">
    <source>
        <dbReference type="EMBL" id="TDR06384.1"/>
    </source>
</evidence>
<proteinExistence type="predicted"/>
<keyword evidence="3" id="KW-0175">Coiled coil</keyword>
<dbReference type="NCBIfam" id="TIGR00254">
    <property type="entry name" value="GGDEF"/>
    <property type="match status" value="1"/>
</dbReference>
<dbReference type="PROSITE" id="PS50887">
    <property type="entry name" value="GGDEF"/>
    <property type="match status" value="1"/>
</dbReference>
<dbReference type="SMART" id="SM00267">
    <property type="entry name" value="GGDEF"/>
    <property type="match status" value="1"/>
</dbReference>
<dbReference type="Gene3D" id="3.30.70.270">
    <property type="match status" value="1"/>
</dbReference>
<evidence type="ECO:0000256" key="1">
    <source>
        <dbReference type="ARBA" id="ARBA00001946"/>
    </source>
</evidence>
<dbReference type="EC" id="2.7.7.65" evidence="2"/>
<evidence type="ECO:0000256" key="3">
    <source>
        <dbReference type="SAM" id="Coils"/>
    </source>
</evidence>
<dbReference type="GO" id="GO:1902201">
    <property type="term" value="P:negative regulation of bacterial-type flagellum-dependent cell motility"/>
    <property type="evidence" value="ECO:0007669"/>
    <property type="project" value="TreeGrafter"/>
</dbReference>
<comment type="cofactor">
    <cofactor evidence="1">
        <name>Mg(2+)</name>
        <dbReference type="ChEBI" id="CHEBI:18420"/>
    </cofactor>
</comment>
<evidence type="ECO:0000256" key="2">
    <source>
        <dbReference type="ARBA" id="ARBA00012528"/>
    </source>
</evidence>